<dbReference type="InterPro" id="IPR011008">
    <property type="entry name" value="Dimeric_a/b-barrel"/>
</dbReference>
<evidence type="ECO:0000313" key="3">
    <source>
        <dbReference type="Proteomes" id="UP001501115"/>
    </source>
</evidence>
<dbReference type="SUPFAM" id="SSF54909">
    <property type="entry name" value="Dimeric alpha+beta barrel"/>
    <property type="match status" value="1"/>
</dbReference>
<organism evidence="2 3">
    <name type="scientific">Streptomyces venetus</name>
    <dbReference type="NCBI Taxonomy" id="1701086"/>
    <lineage>
        <taxon>Bacteria</taxon>
        <taxon>Bacillati</taxon>
        <taxon>Actinomycetota</taxon>
        <taxon>Actinomycetes</taxon>
        <taxon>Kitasatosporales</taxon>
        <taxon>Streptomycetaceae</taxon>
        <taxon>Streptomyces</taxon>
    </lineage>
</organism>
<protein>
    <recommendedName>
        <fullName evidence="1">ABM domain-containing protein</fullName>
    </recommendedName>
</protein>
<proteinExistence type="predicted"/>
<dbReference type="Proteomes" id="UP001501115">
    <property type="component" value="Unassembled WGS sequence"/>
</dbReference>
<evidence type="ECO:0000259" key="1">
    <source>
        <dbReference type="PROSITE" id="PS51725"/>
    </source>
</evidence>
<dbReference type="Gene3D" id="3.30.70.100">
    <property type="match status" value="1"/>
</dbReference>
<dbReference type="RefSeq" id="WP_345660158.1">
    <property type="nucleotide sequence ID" value="NZ_BAABET010000002.1"/>
</dbReference>
<dbReference type="Pfam" id="PF03992">
    <property type="entry name" value="ABM"/>
    <property type="match status" value="1"/>
</dbReference>
<dbReference type="EMBL" id="BAABET010000002">
    <property type="protein sequence ID" value="GAA4296415.1"/>
    <property type="molecule type" value="Genomic_DNA"/>
</dbReference>
<evidence type="ECO:0000313" key="2">
    <source>
        <dbReference type="EMBL" id="GAA4296415.1"/>
    </source>
</evidence>
<name>A0ABP8F7G8_9ACTN</name>
<accession>A0ABP8F7G8</accession>
<dbReference type="InterPro" id="IPR007138">
    <property type="entry name" value="ABM_dom"/>
</dbReference>
<sequence>MTGENAAPARVRVVRLLHVRAGREADFVESYQGVLERAVRSPGHLREQLCRSVDDPGQWLLTSEWESFEAIKRWRSDPDHAALVEPMNACLHDDRWTGVFEIMPEGPRARKPRRG</sequence>
<dbReference type="PROSITE" id="PS51725">
    <property type="entry name" value="ABM"/>
    <property type="match status" value="1"/>
</dbReference>
<feature type="domain" description="ABM" evidence="1">
    <location>
        <begin position="11"/>
        <end position="100"/>
    </location>
</feature>
<comment type="caution">
    <text evidence="2">The sequence shown here is derived from an EMBL/GenBank/DDBJ whole genome shotgun (WGS) entry which is preliminary data.</text>
</comment>
<reference evidence="3" key="1">
    <citation type="journal article" date="2019" name="Int. J. Syst. Evol. Microbiol.">
        <title>The Global Catalogue of Microorganisms (GCM) 10K type strain sequencing project: providing services to taxonomists for standard genome sequencing and annotation.</title>
        <authorList>
            <consortium name="The Broad Institute Genomics Platform"/>
            <consortium name="The Broad Institute Genome Sequencing Center for Infectious Disease"/>
            <person name="Wu L."/>
            <person name="Ma J."/>
        </authorList>
    </citation>
    <scope>NUCLEOTIDE SEQUENCE [LARGE SCALE GENOMIC DNA]</scope>
    <source>
        <strain evidence="3">JCM 31290</strain>
    </source>
</reference>
<gene>
    <name evidence="2" type="ORF">GCM10023086_10010</name>
</gene>
<keyword evidence="3" id="KW-1185">Reference proteome</keyword>